<dbReference type="Pfam" id="PF11374">
    <property type="entry name" value="DUF3176"/>
    <property type="match status" value="1"/>
</dbReference>
<feature type="transmembrane region" description="Helical" evidence="2">
    <location>
        <begin position="598"/>
        <end position="621"/>
    </location>
</feature>
<evidence type="ECO:0000256" key="1">
    <source>
        <dbReference type="SAM" id="MobiDB-lite"/>
    </source>
</evidence>
<feature type="transmembrane region" description="Helical" evidence="2">
    <location>
        <begin position="160"/>
        <end position="178"/>
    </location>
</feature>
<name>A0ABR1RQD2_9PEZI</name>
<dbReference type="InterPro" id="IPR021514">
    <property type="entry name" value="DUF3176"/>
</dbReference>
<feature type="transmembrane region" description="Helical" evidence="2">
    <location>
        <begin position="100"/>
        <end position="120"/>
    </location>
</feature>
<keyword evidence="2" id="KW-0472">Membrane</keyword>
<sequence>MESHESTNSPTALPPSPAQHSSASSPAQSEAHDSTSTSKSEGGSLPDATKSPLWQWNLELLMCFLIFSMPFAALGTLLPYRGKPLPQWPFGITINSLLSIYSTILKAATGLVLSSGIAQLQWRWFATRRPLHDAIRYDEATRGPWGSLQIIWAHRLRQPLTALGALLMVLAIAIEPFVQQIPRTVDCSIYMDREEATIPRTNVFGDYPSADTDNRLGAPYNSGVLDLRSAVFDGVRSTGVDPVAQCTTGNCTFPTNFTTLGICHQCNDISSQVTVDSSCLPGYNLRRNKWDHCPENASAAIFTTINDRYMPAYYENDGSRTVSTNFTWADHLSLNLQTGTYYEKPLELFVFMPAHDPKGIMIRALLGETVYSQSRVDLFTGQPITGCEGNATWRCQGHGAAACVLKPCVREYSATVEAGRPKETLVSQSELQINSSGHLEGILDSNCFNSITDWLPEQKHYHYDPKARWQTFNVTRDNQTAMPIYKTLIEKGCLFFYRNPDPFVDGVVSTLYGFGTGMQGKPTGDGLLTPFTGDTSSASEEMLHIYNYGTVDFERMNSIMANMSESLTRFVRLHGEPDHSSPARGLVWRSTACVHVDWWWSAYPLCLAVGTLVFFILVVYIQDHTTPVWKSSPLAWILRGAESRDQGGSIGNISSLPRARKDELEKASRQIGVSLKTGFMQYYQLEELPNEGSEGQIRRREASSMPSLHTS</sequence>
<evidence type="ECO:0000313" key="3">
    <source>
        <dbReference type="EMBL" id="KAK8016655.1"/>
    </source>
</evidence>
<evidence type="ECO:0000313" key="4">
    <source>
        <dbReference type="Proteomes" id="UP001444661"/>
    </source>
</evidence>
<feature type="region of interest" description="Disordered" evidence="1">
    <location>
        <begin position="690"/>
        <end position="711"/>
    </location>
</feature>
<evidence type="ECO:0000256" key="2">
    <source>
        <dbReference type="SAM" id="Phobius"/>
    </source>
</evidence>
<keyword evidence="2" id="KW-1133">Transmembrane helix</keyword>
<feature type="compositionally biased region" description="Polar residues" evidence="1">
    <location>
        <begin position="1"/>
        <end position="11"/>
    </location>
</feature>
<gene>
    <name evidence="3" type="ORF">PG993_014844</name>
</gene>
<organism evidence="3 4">
    <name type="scientific">Apiospora rasikravindrae</name>
    <dbReference type="NCBI Taxonomy" id="990691"/>
    <lineage>
        <taxon>Eukaryota</taxon>
        <taxon>Fungi</taxon>
        <taxon>Dikarya</taxon>
        <taxon>Ascomycota</taxon>
        <taxon>Pezizomycotina</taxon>
        <taxon>Sordariomycetes</taxon>
        <taxon>Xylariomycetidae</taxon>
        <taxon>Amphisphaeriales</taxon>
        <taxon>Apiosporaceae</taxon>
        <taxon>Apiospora</taxon>
    </lineage>
</organism>
<reference evidence="3 4" key="1">
    <citation type="submission" date="2023-01" db="EMBL/GenBank/DDBJ databases">
        <title>Analysis of 21 Apiospora genomes using comparative genomics revels a genus with tremendous synthesis potential of carbohydrate active enzymes and secondary metabolites.</title>
        <authorList>
            <person name="Sorensen T."/>
        </authorList>
    </citation>
    <scope>NUCLEOTIDE SEQUENCE [LARGE SCALE GENOMIC DNA]</scope>
    <source>
        <strain evidence="3 4">CBS 33761</strain>
    </source>
</reference>
<comment type="caution">
    <text evidence="3">The sequence shown here is derived from an EMBL/GenBank/DDBJ whole genome shotgun (WGS) entry which is preliminary data.</text>
</comment>
<protein>
    <submittedName>
        <fullName evidence="3">Uncharacterized protein</fullName>
    </submittedName>
</protein>
<dbReference type="PANTHER" id="PTHR35394:SF5">
    <property type="entry name" value="DUF3176 DOMAIN-CONTAINING PROTEIN"/>
    <property type="match status" value="1"/>
</dbReference>
<proteinExistence type="predicted"/>
<keyword evidence="4" id="KW-1185">Reference proteome</keyword>
<keyword evidence="2" id="KW-0812">Transmembrane</keyword>
<accession>A0ABR1RQD2</accession>
<feature type="compositionally biased region" description="Low complexity" evidence="1">
    <location>
        <begin position="18"/>
        <end position="29"/>
    </location>
</feature>
<dbReference type="Proteomes" id="UP001444661">
    <property type="component" value="Unassembled WGS sequence"/>
</dbReference>
<feature type="region of interest" description="Disordered" evidence="1">
    <location>
        <begin position="1"/>
        <end position="46"/>
    </location>
</feature>
<feature type="transmembrane region" description="Helical" evidence="2">
    <location>
        <begin position="60"/>
        <end position="80"/>
    </location>
</feature>
<dbReference type="EMBL" id="JAQQWK010000014">
    <property type="protein sequence ID" value="KAK8016655.1"/>
    <property type="molecule type" value="Genomic_DNA"/>
</dbReference>
<dbReference type="PANTHER" id="PTHR35394">
    <property type="entry name" value="DUF3176 DOMAIN-CONTAINING PROTEIN"/>
    <property type="match status" value="1"/>
</dbReference>